<name>A0AA88HFH0_ARTSF</name>
<comment type="caution">
    <text evidence="2">The sequence shown here is derived from an EMBL/GenBank/DDBJ whole genome shotgun (WGS) entry which is preliminary data.</text>
</comment>
<gene>
    <name evidence="2" type="ORF">QYM36_016746</name>
</gene>
<feature type="compositionally biased region" description="Basic and acidic residues" evidence="1">
    <location>
        <begin position="30"/>
        <end position="42"/>
    </location>
</feature>
<dbReference type="Proteomes" id="UP001187531">
    <property type="component" value="Unassembled WGS sequence"/>
</dbReference>
<sequence length="122" mass="13743">MLEVSDPVVETLAANSMKRQEANKVAAKSENSKEETEVEKTPVAKDFDEEGFVEDFQKGKPKKFNDNLPKLSQSKLLVGVEKVRKNEKNEKRLEKVSEPVTVAAKSLKRQEVNALKDDAQKK</sequence>
<reference evidence="2" key="1">
    <citation type="submission" date="2023-07" db="EMBL/GenBank/DDBJ databases">
        <title>Chromosome-level genome assembly of Artemia franciscana.</title>
        <authorList>
            <person name="Jo E."/>
        </authorList>
    </citation>
    <scope>NUCLEOTIDE SEQUENCE</scope>
    <source>
        <tissue evidence="2">Whole body</tissue>
    </source>
</reference>
<accession>A0AA88HFH0</accession>
<dbReference type="EMBL" id="JAVRJZ010000021">
    <property type="protein sequence ID" value="KAK2704447.1"/>
    <property type="molecule type" value="Genomic_DNA"/>
</dbReference>
<proteinExistence type="predicted"/>
<protein>
    <submittedName>
        <fullName evidence="2">Uncharacterized protein</fullName>
    </submittedName>
</protein>
<organism evidence="2 3">
    <name type="scientific">Artemia franciscana</name>
    <name type="common">Brine shrimp</name>
    <name type="synonym">Artemia sanfranciscana</name>
    <dbReference type="NCBI Taxonomy" id="6661"/>
    <lineage>
        <taxon>Eukaryota</taxon>
        <taxon>Metazoa</taxon>
        <taxon>Ecdysozoa</taxon>
        <taxon>Arthropoda</taxon>
        <taxon>Crustacea</taxon>
        <taxon>Branchiopoda</taxon>
        <taxon>Anostraca</taxon>
        <taxon>Artemiidae</taxon>
        <taxon>Artemia</taxon>
    </lineage>
</organism>
<feature type="region of interest" description="Disordered" evidence="1">
    <location>
        <begin position="18"/>
        <end position="42"/>
    </location>
</feature>
<keyword evidence="3" id="KW-1185">Reference proteome</keyword>
<evidence type="ECO:0000313" key="3">
    <source>
        <dbReference type="Proteomes" id="UP001187531"/>
    </source>
</evidence>
<dbReference type="AlphaFoldDB" id="A0AA88HFH0"/>
<evidence type="ECO:0000256" key="1">
    <source>
        <dbReference type="SAM" id="MobiDB-lite"/>
    </source>
</evidence>
<evidence type="ECO:0000313" key="2">
    <source>
        <dbReference type="EMBL" id="KAK2704447.1"/>
    </source>
</evidence>